<dbReference type="InterPro" id="IPR011006">
    <property type="entry name" value="CheY-like_superfamily"/>
</dbReference>
<dbReference type="InterPro" id="IPR001789">
    <property type="entry name" value="Sig_transdc_resp-reg_receiver"/>
</dbReference>
<gene>
    <name evidence="4" type="ORF">BEN30_06025</name>
</gene>
<sequence>MANVLVIEDDAAVRFSLQAALQAMGHAVQTAADGVDGVEKCLAGTFDLVITDLVMPKKDGVETILELKLIDPRLKIIAISGGGRNLDIMETTYKIGADCALTKPFSINDLSDCVTRVLVDE</sequence>
<dbReference type="PROSITE" id="PS50110">
    <property type="entry name" value="RESPONSE_REGULATORY"/>
    <property type="match status" value="1"/>
</dbReference>
<reference evidence="5" key="1">
    <citation type="submission" date="2016-07" db="EMBL/GenBank/DDBJ databases">
        <authorList>
            <person name="Florea S."/>
            <person name="Webb J.S."/>
            <person name="Jaromczyk J."/>
            <person name="Schardl C.L."/>
        </authorList>
    </citation>
    <scope>NUCLEOTIDE SEQUENCE [LARGE SCALE GENOMIC DNA]</scope>
    <source>
        <strain evidence="5">MV-1</strain>
    </source>
</reference>
<dbReference type="Proteomes" id="UP000095347">
    <property type="component" value="Unassembled WGS sequence"/>
</dbReference>
<protein>
    <recommendedName>
        <fullName evidence="3">Response regulatory domain-containing protein</fullName>
    </recommendedName>
</protein>
<feature type="domain" description="Response regulatory" evidence="3">
    <location>
        <begin position="3"/>
        <end position="118"/>
    </location>
</feature>
<evidence type="ECO:0000256" key="1">
    <source>
        <dbReference type="ARBA" id="ARBA00022553"/>
    </source>
</evidence>
<dbReference type="Gene3D" id="3.40.50.2300">
    <property type="match status" value="1"/>
</dbReference>
<dbReference type="OrthoDB" id="7243049at2"/>
<dbReference type="Pfam" id="PF00072">
    <property type="entry name" value="Response_reg"/>
    <property type="match status" value="1"/>
</dbReference>
<evidence type="ECO:0000259" key="3">
    <source>
        <dbReference type="PROSITE" id="PS50110"/>
    </source>
</evidence>
<dbReference type="PANTHER" id="PTHR44591:SF3">
    <property type="entry name" value="RESPONSE REGULATORY DOMAIN-CONTAINING PROTEIN"/>
    <property type="match status" value="1"/>
</dbReference>
<dbReference type="PANTHER" id="PTHR44591">
    <property type="entry name" value="STRESS RESPONSE REGULATOR PROTEIN 1"/>
    <property type="match status" value="1"/>
</dbReference>
<dbReference type="RefSeq" id="WP_069957147.1">
    <property type="nucleotide sequence ID" value="NZ_MCGG01000013.1"/>
</dbReference>
<evidence type="ECO:0000313" key="5">
    <source>
        <dbReference type="Proteomes" id="UP000095347"/>
    </source>
</evidence>
<dbReference type="STRING" id="28181.BEN30_06025"/>
<evidence type="ECO:0000313" key="4">
    <source>
        <dbReference type="EMBL" id="OEJ68484.1"/>
    </source>
</evidence>
<feature type="modified residue" description="4-aspartylphosphate" evidence="2">
    <location>
        <position position="52"/>
    </location>
</feature>
<proteinExistence type="predicted"/>
<name>A0A1E5QA17_9PROT</name>
<dbReference type="EMBL" id="MCGG01000013">
    <property type="protein sequence ID" value="OEJ68484.1"/>
    <property type="molecule type" value="Genomic_DNA"/>
</dbReference>
<dbReference type="InterPro" id="IPR050595">
    <property type="entry name" value="Bact_response_regulator"/>
</dbReference>
<organism evidence="4 5">
    <name type="scientific">Magnetovibrio blakemorei</name>
    <dbReference type="NCBI Taxonomy" id="28181"/>
    <lineage>
        <taxon>Bacteria</taxon>
        <taxon>Pseudomonadati</taxon>
        <taxon>Pseudomonadota</taxon>
        <taxon>Alphaproteobacteria</taxon>
        <taxon>Rhodospirillales</taxon>
        <taxon>Magnetovibrionaceae</taxon>
        <taxon>Magnetovibrio</taxon>
    </lineage>
</organism>
<evidence type="ECO:0000256" key="2">
    <source>
        <dbReference type="PROSITE-ProRule" id="PRU00169"/>
    </source>
</evidence>
<comment type="caution">
    <text evidence="4">The sequence shown here is derived from an EMBL/GenBank/DDBJ whole genome shotgun (WGS) entry which is preliminary data.</text>
</comment>
<dbReference type="AlphaFoldDB" id="A0A1E5QA17"/>
<dbReference type="SMART" id="SM00448">
    <property type="entry name" value="REC"/>
    <property type="match status" value="1"/>
</dbReference>
<accession>A0A1E5QA17</accession>
<keyword evidence="1 2" id="KW-0597">Phosphoprotein</keyword>
<dbReference type="GO" id="GO:0000160">
    <property type="term" value="P:phosphorelay signal transduction system"/>
    <property type="evidence" value="ECO:0007669"/>
    <property type="project" value="InterPro"/>
</dbReference>
<keyword evidence="5" id="KW-1185">Reference proteome</keyword>
<dbReference type="SUPFAM" id="SSF52172">
    <property type="entry name" value="CheY-like"/>
    <property type="match status" value="1"/>
</dbReference>